<name>A0ABW3RGW1_9SPHI</name>
<organism evidence="2 3">
    <name type="scientific">Sphingobacterium daejeonense</name>
    <dbReference type="NCBI Taxonomy" id="371142"/>
    <lineage>
        <taxon>Bacteria</taxon>
        <taxon>Pseudomonadati</taxon>
        <taxon>Bacteroidota</taxon>
        <taxon>Sphingobacteriia</taxon>
        <taxon>Sphingobacteriales</taxon>
        <taxon>Sphingobacteriaceae</taxon>
        <taxon>Sphingobacterium</taxon>
    </lineage>
</organism>
<keyword evidence="1" id="KW-0732">Signal</keyword>
<evidence type="ECO:0000256" key="1">
    <source>
        <dbReference type="SAM" id="SignalP"/>
    </source>
</evidence>
<evidence type="ECO:0000313" key="3">
    <source>
        <dbReference type="Proteomes" id="UP001597205"/>
    </source>
</evidence>
<protein>
    <submittedName>
        <fullName evidence="2">DUF4270 family protein</fullName>
    </submittedName>
</protein>
<feature type="signal peptide" evidence="1">
    <location>
        <begin position="1"/>
        <end position="17"/>
    </location>
</feature>
<dbReference type="InterPro" id="IPR025366">
    <property type="entry name" value="DUF4270"/>
</dbReference>
<feature type="chain" id="PRO_5046636454" evidence="1">
    <location>
        <begin position="18"/>
        <end position="453"/>
    </location>
</feature>
<accession>A0ABW3RGW1</accession>
<gene>
    <name evidence="2" type="ORF">ACFQ2C_01640</name>
</gene>
<dbReference type="Pfam" id="PF14092">
    <property type="entry name" value="DUF4270"/>
    <property type="match status" value="1"/>
</dbReference>
<evidence type="ECO:0000313" key="2">
    <source>
        <dbReference type="EMBL" id="MFD1164301.1"/>
    </source>
</evidence>
<dbReference type="EMBL" id="JBHTKY010000001">
    <property type="protein sequence ID" value="MFD1164301.1"/>
    <property type="molecule type" value="Genomic_DNA"/>
</dbReference>
<dbReference type="Proteomes" id="UP001597205">
    <property type="component" value="Unassembled WGS sequence"/>
</dbReference>
<dbReference type="RefSeq" id="WP_380894510.1">
    <property type="nucleotide sequence ID" value="NZ_JBHTKY010000001.1"/>
</dbReference>
<keyword evidence="3" id="KW-1185">Reference proteome</keyword>
<sequence>MIKHLRIILFATLGLSAALFTVSCDKDMSISLDNDKLDNLLVTEDDTLTASVATLQMPNIPTSGTSVILVGKISQPTTGSIKSTSYFRLNPAGITNDIPTNANFDSLNLVLVPSNRRIVYGDTTKLLSISAHRLTQSLETKTIDNSLTGLPTPVYISAPAIFGQQKFNYATEALGSVNFRPKVNKTDTVSMRLNDALGKEFFSKIKASDIAFNSASNFQEYFKGLSLVPAETNTAMIGFSDTLQVRVNYSFIGSDGFKKNGSKVLSLSERTLQYNHIEKNVSGTAFAGLTTEKPIESSATSGVTYVQGGSGVVTEIKFPALKEFLLQPGVAINKAELEIELETPHTGMFPAIPNPILMLADSRVAVNYLRDPFGSDPQFGTYIVGNNTGVKGKYLFNLIQYIKSATEANAEDKSLFLTLAPTMGLGFTPYTSVLATENNKPKVKLNIVYTKFK</sequence>
<dbReference type="PROSITE" id="PS51257">
    <property type="entry name" value="PROKAR_LIPOPROTEIN"/>
    <property type="match status" value="1"/>
</dbReference>
<reference evidence="3" key="1">
    <citation type="journal article" date="2019" name="Int. J. Syst. Evol. Microbiol.">
        <title>The Global Catalogue of Microorganisms (GCM) 10K type strain sequencing project: providing services to taxonomists for standard genome sequencing and annotation.</title>
        <authorList>
            <consortium name="The Broad Institute Genomics Platform"/>
            <consortium name="The Broad Institute Genome Sequencing Center for Infectious Disease"/>
            <person name="Wu L."/>
            <person name="Ma J."/>
        </authorList>
    </citation>
    <scope>NUCLEOTIDE SEQUENCE [LARGE SCALE GENOMIC DNA]</scope>
    <source>
        <strain evidence="3">CCUG 52468</strain>
    </source>
</reference>
<comment type="caution">
    <text evidence="2">The sequence shown here is derived from an EMBL/GenBank/DDBJ whole genome shotgun (WGS) entry which is preliminary data.</text>
</comment>
<proteinExistence type="predicted"/>